<evidence type="ECO:0000313" key="7">
    <source>
        <dbReference type="Proteomes" id="UP000245754"/>
    </source>
</evidence>
<keyword evidence="4" id="KW-0804">Transcription</keyword>
<dbReference type="InterPro" id="IPR036390">
    <property type="entry name" value="WH_DNA-bd_sf"/>
</dbReference>
<dbReference type="SUPFAM" id="SSF46785">
    <property type="entry name" value="Winged helix' DNA-binding domain"/>
    <property type="match status" value="1"/>
</dbReference>
<evidence type="ECO:0000259" key="5">
    <source>
        <dbReference type="PROSITE" id="PS50931"/>
    </source>
</evidence>
<dbReference type="InterPro" id="IPR050389">
    <property type="entry name" value="LysR-type_TF"/>
</dbReference>
<comment type="similarity">
    <text evidence="1">Belongs to the LysR transcriptional regulatory family.</text>
</comment>
<protein>
    <submittedName>
        <fullName evidence="6">DNA-binding transcriptional LysR family regulator</fullName>
    </submittedName>
</protein>
<reference evidence="6 7" key="1">
    <citation type="submission" date="2018-05" db="EMBL/GenBank/DDBJ databases">
        <title>Genomic Encyclopedia of Type Strains, Phase IV (KMG-V): Genome sequencing to study the core and pangenomes of soil and plant-associated prokaryotes.</title>
        <authorList>
            <person name="Whitman W."/>
        </authorList>
    </citation>
    <scope>NUCLEOTIDE SEQUENCE [LARGE SCALE GENOMIC DNA]</scope>
    <source>
        <strain evidence="6 7">SLV-132</strain>
    </source>
</reference>
<dbReference type="Gene3D" id="1.10.10.10">
    <property type="entry name" value="Winged helix-like DNA-binding domain superfamily/Winged helix DNA-binding domain"/>
    <property type="match status" value="1"/>
</dbReference>
<evidence type="ECO:0000256" key="3">
    <source>
        <dbReference type="ARBA" id="ARBA00023125"/>
    </source>
</evidence>
<dbReference type="Pfam" id="PF03466">
    <property type="entry name" value="LysR_substrate"/>
    <property type="match status" value="1"/>
</dbReference>
<evidence type="ECO:0000313" key="6">
    <source>
        <dbReference type="EMBL" id="PWK32642.1"/>
    </source>
</evidence>
<gene>
    <name evidence="6" type="ORF">C7419_10661</name>
</gene>
<name>A0A316ELC1_9BURK</name>
<dbReference type="PANTHER" id="PTHR30118">
    <property type="entry name" value="HTH-TYPE TRANSCRIPTIONAL REGULATOR LEUO-RELATED"/>
    <property type="match status" value="1"/>
</dbReference>
<accession>A0A316ELC1</accession>
<keyword evidence="3 6" id="KW-0238">DNA-binding</keyword>
<dbReference type="InterPro" id="IPR036388">
    <property type="entry name" value="WH-like_DNA-bd_sf"/>
</dbReference>
<sequence>MHEVIETVIVGTRTAFRKWIFDIHDIHDMNLSRVDLNLLVTFEALYQTRNVTLAGQRLNRAQPSVSNALTRLRVLFGDDLFVRGTAGMQPTELAHALMPAITLALDHVRQAMGQSVAFDPAVPAGRRFTIAASDYADIVLLPRVIARLRKQAPDIDLRVMALDRTTIHDQLDHGVADVAISGHLATPKRMVRTTLYREDFVCIAHRDHPLLSGTRPRRTIDLATYLRLPHALFVPSDDGSRRGVIDGKLEKLGQQRRVAATFSHIVALPLAVASSDLVATMARRAAQRLATPDIRIYELPKALADTAFDIDLIHTRTAQADAGVTWLRQEIAAAVAEITSEVNR</sequence>
<organism evidence="6 7">
    <name type="scientific">Cupriavidus plantarum</name>
    <dbReference type="NCBI Taxonomy" id="942865"/>
    <lineage>
        <taxon>Bacteria</taxon>
        <taxon>Pseudomonadati</taxon>
        <taxon>Pseudomonadota</taxon>
        <taxon>Betaproteobacteria</taxon>
        <taxon>Burkholderiales</taxon>
        <taxon>Burkholderiaceae</taxon>
        <taxon>Cupriavidus</taxon>
    </lineage>
</organism>
<dbReference type="InterPro" id="IPR005119">
    <property type="entry name" value="LysR_subst-bd"/>
</dbReference>
<dbReference type="PROSITE" id="PS50931">
    <property type="entry name" value="HTH_LYSR"/>
    <property type="match status" value="1"/>
</dbReference>
<dbReference type="Proteomes" id="UP000245754">
    <property type="component" value="Unassembled WGS sequence"/>
</dbReference>
<keyword evidence="7" id="KW-1185">Reference proteome</keyword>
<dbReference type="GO" id="GO:0003700">
    <property type="term" value="F:DNA-binding transcription factor activity"/>
    <property type="evidence" value="ECO:0007669"/>
    <property type="project" value="InterPro"/>
</dbReference>
<comment type="caution">
    <text evidence="6">The sequence shown here is derived from an EMBL/GenBank/DDBJ whole genome shotgun (WGS) entry which is preliminary data.</text>
</comment>
<dbReference type="Pfam" id="PF00126">
    <property type="entry name" value="HTH_1"/>
    <property type="match status" value="1"/>
</dbReference>
<feature type="domain" description="HTH lysR-type" evidence="5">
    <location>
        <begin position="34"/>
        <end position="91"/>
    </location>
</feature>
<dbReference type="PANTHER" id="PTHR30118:SF15">
    <property type="entry name" value="TRANSCRIPTIONAL REGULATORY PROTEIN"/>
    <property type="match status" value="1"/>
</dbReference>
<dbReference type="InterPro" id="IPR037402">
    <property type="entry name" value="YidZ_PBP2"/>
</dbReference>
<dbReference type="GO" id="GO:0003677">
    <property type="term" value="F:DNA binding"/>
    <property type="evidence" value="ECO:0007669"/>
    <property type="project" value="UniProtKB-KW"/>
</dbReference>
<dbReference type="Gene3D" id="3.40.190.10">
    <property type="entry name" value="Periplasmic binding protein-like II"/>
    <property type="match status" value="2"/>
</dbReference>
<keyword evidence="2" id="KW-0805">Transcription regulation</keyword>
<evidence type="ECO:0000256" key="1">
    <source>
        <dbReference type="ARBA" id="ARBA00009437"/>
    </source>
</evidence>
<dbReference type="InterPro" id="IPR000847">
    <property type="entry name" value="LysR_HTH_N"/>
</dbReference>
<proteinExistence type="inferred from homology"/>
<evidence type="ECO:0000256" key="2">
    <source>
        <dbReference type="ARBA" id="ARBA00023015"/>
    </source>
</evidence>
<dbReference type="SUPFAM" id="SSF53850">
    <property type="entry name" value="Periplasmic binding protein-like II"/>
    <property type="match status" value="1"/>
</dbReference>
<evidence type="ECO:0000256" key="4">
    <source>
        <dbReference type="ARBA" id="ARBA00023163"/>
    </source>
</evidence>
<dbReference type="CDD" id="cd08417">
    <property type="entry name" value="PBP2_Nitroaromatics_like"/>
    <property type="match status" value="1"/>
</dbReference>
<dbReference type="EMBL" id="QGGT01000006">
    <property type="protein sequence ID" value="PWK32642.1"/>
    <property type="molecule type" value="Genomic_DNA"/>
</dbReference>
<dbReference type="AlphaFoldDB" id="A0A316ELC1"/>